<dbReference type="Gene3D" id="3.40.50.1820">
    <property type="entry name" value="alpha/beta hydrolase"/>
    <property type="match status" value="1"/>
</dbReference>
<dbReference type="KEGG" id="psyt:DSAG12_03408"/>
<protein>
    <submittedName>
        <fullName evidence="1">Alpha/beta hydrolase-fold protein</fullName>
    </submittedName>
</protein>
<dbReference type="InterPro" id="IPR000801">
    <property type="entry name" value="Esterase-like"/>
</dbReference>
<organism evidence="1 2">
    <name type="scientific">Promethearchaeum syntrophicum</name>
    <dbReference type="NCBI Taxonomy" id="2594042"/>
    <lineage>
        <taxon>Archaea</taxon>
        <taxon>Promethearchaeati</taxon>
        <taxon>Promethearchaeota</taxon>
        <taxon>Promethearchaeia</taxon>
        <taxon>Promethearchaeales</taxon>
        <taxon>Promethearchaeaceae</taxon>
        <taxon>Promethearchaeum</taxon>
    </lineage>
</organism>
<sequence>MKNLRYITEKIHSKSLEGNPLNSPADRQFMIYLPPGYHEPVEKRYPVIYLLHGYCEEIDDLLVGTKKYLKKSYPLFYRLLLWKSFKKRPKYEDFDTMIINQEIQPFILVQPDCSLKIPDIYGRKKGNGLPFMKGSFYLNSPYTGNYSDYIFDELINFVDIKYRTIPNKEHRALMGASMGGYGTLYGCLKYPEKFNVGVALSPVLSFLDILEIKFIMPLYIRIYGKKKAEKLSSKDLGEIMDTFDLIFCNDNRLIPSIKRNSNGSIIEMNEFSKKKWMENDIIEMVKNAPNPFQNIKLLVNSEIADEFGLSTQIKTFQQVLSEIGIEQGVDIDIYYDKSSEKISPHEVGILSHLFPGILYCLKNIT</sequence>
<gene>
    <name evidence="1" type="ORF">DSAG12_03408</name>
</gene>
<dbReference type="Proteomes" id="UP000321408">
    <property type="component" value="Chromosome"/>
</dbReference>
<keyword evidence="1" id="KW-0378">Hydrolase</keyword>
<accession>A0A5B9DEY1</accession>
<dbReference type="InterPro" id="IPR029058">
    <property type="entry name" value="AB_hydrolase_fold"/>
</dbReference>
<dbReference type="SUPFAM" id="SSF53474">
    <property type="entry name" value="alpha/beta-Hydrolases"/>
    <property type="match status" value="1"/>
</dbReference>
<dbReference type="PANTHER" id="PTHR48098">
    <property type="entry name" value="ENTEROCHELIN ESTERASE-RELATED"/>
    <property type="match status" value="1"/>
</dbReference>
<dbReference type="AlphaFoldDB" id="A0A5B9DEY1"/>
<reference evidence="1 2" key="1">
    <citation type="journal article" date="2020" name="Nature">
        <title>Isolation of an archaeon at the prokaryote-eukaryote interface.</title>
        <authorList>
            <person name="Imachi H."/>
            <person name="Nobu M.K."/>
            <person name="Nakahara N."/>
            <person name="Morono Y."/>
            <person name="Ogawara M."/>
            <person name="Takaki Y."/>
            <person name="Takano Y."/>
            <person name="Uematsu K."/>
            <person name="Ikuta T."/>
            <person name="Ito M."/>
            <person name="Matsui Y."/>
            <person name="Miyazaki M."/>
            <person name="Murata K."/>
            <person name="Saito Y."/>
            <person name="Sakai S."/>
            <person name="Song C."/>
            <person name="Tasumi E."/>
            <person name="Yamanaka Y."/>
            <person name="Yamaguchi T."/>
            <person name="Kamagata Y."/>
            <person name="Tamaki H."/>
            <person name="Takai K."/>
        </authorList>
    </citation>
    <scope>NUCLEOTIDE SEQUENCE [LARGE SCALE GENOMIC DNA]</scope>
    <source>
        <strain evidence="1 2">MK-D1</strain>
    </source>
</reference>
<evidence type="ECO:0000313" key="1">
    <source>
        <dbReference type="EMBL" id="QEE17571.2"/>
    </source>
</evidence>
<evidence type="ECO:0000313" key="2">
    <source>
        <dbReference type="Proteomes" id="UP000321408"/>
    </source>
</evidence>
<dbReference type="InterPro" id="IPR050583">
    <property type="entry name" value="Mycobacterial_A85_antigen"/>
</dbReference>
<dbReference type="Pfam" id="PF00756">
    <property type="entry name" value="Esterase"/>
    <property type="match status" value="1"/>
</dbReference>
<keyword evidence="2" id="KW-1185">Reference proteome</keyword>
<reference evidence="1 2" key="2">
    <citation type="journal article" date="2024" name="Int. J. Syst. Evol. Microbiol.">
        <title>Promethearchaeum syntrophicum gen. nov., sp. nov., an anaerobic, obligately syntrophic archaeon, the first isolate of the lineage 'Asgard' archaea, and proposal of the new archaeal phylum Promethearchaeota phyl. nov. and kingdom Promethearchaeati regn. nov.</title>
        <authorList>
            <person name="Imachi H."/>
            <person name="Nobu M.K."/>
            <person name="Kato S."/>
            <person name="Takaki Y."/>
            <person name="Miyazaki M."/>
            <person name="Miyata M."/>
            <person name="Ogawara M."/>
            <person name="Saito Y."/>
            <person name="Sakai S."/>
            <person name="Tahara Y.O."/>
            <person name="Takano Y."/>
            <person name="Tasumi E."/>
            <person name="Uematsu K."/>
            <person name="Yoshimura T."/>
            <person name="Itoh T."/>
            <person name="Ohkuma M."/>
            <person name="Takai K."/>
        </authorList>
    </citation>
    <scope>NUCLEOTIDE SEQUENCE [LARGE SCALE GENOMIC DNA]</scope>
    <source>
        <strain evidence="1 2">MK-D1</strain>
    </source>
</reference>
<dbReference type="EMBL" id="CP042905">
    <property type="protein sequence ID" value="QEE17571.2"/>
    <property type="molecule type" value="Genomic_DNA"/>
</dbReference>
<name>A0A5B9DEY1_9ARCH</name>
<proteinExistence type="predicted"/>